<evidence type="ECO:0000256" key="1">
    <source>
        <dbReference type="ARBA" id="ARBA00022884"/>
    </source>
</evidence>
<dbReference type="GO" id="GO:0016779">
    <property type="term" value="F:nucleotidyltransferase activity"/>
    <property type="evidence" value="ECO:0007669"/>
    <property type="project" value="UniProtKB-KW"/>
</dbReference>
<dbReference type="PANTHER" id="PTHR37825:SF1">
    <property type="entry name" value="TRNA(MET) CYTIDINE ACETATE LIGASE"/>
    <property type="match status" value="1"/>
</dbReference>
<name>A0A6N8R964_ECOLX</name>
<evidence type="ECO:0000313" key="3">
    <source>
        <dbReference type="Proteomes" id="UP000436141"/>
    </source>
</evidence>
<accession>A0A6N8R964</accession>
<organism evidence="2 3">
    <name type="scientific">Escherichia coli</name>
    <dbReference type="NCBI Taxonomy" id="562"/>
    <lineage>
        <taxon>Bacteria</taxon>
        <taxon>Pseudomonadati</taxon>
        <taxon>Pseudomonadota</taxon>
        <taxon>Gammaproteobacteria</taxon>
        <taxon>Enterobacterales</taxon>
        <taxon>Enterobacteriaceae</taxon>
        <taxon>Escherichia</taxon>
    </lineage>
</organism>
<gene>
    <name evidence="2" type="ORF">GRW05_33920</name>
</gene>
<protein>
    <submittedName>
        <fullName evidence="2">Adenylyltransferase/cytidyltransferase family protein</fullName>
    </submittedName>
</protein>
<sequence length="42" mass="4601">MKAVGIVTEYNPFHNGHIYHIQQAKKETGADVVVAVMSGNFV</sequence>
<dbReference type="SUPFAM" id="SSF52374">
    <property type="entry name" value="Nucleotidylyl transferase"/>
    <property type="match status" value="1"/>
</dbReference>
<dbReference type="InterPro" id="IPR014729">
    <property type="entry name" value="Rossmann-like_a/b/a_fold"/>
</dbReference>
<feature type="non-terminal residue" evidence="2">
    <location>
        <position position="42"/>
    </location>
</feature>
<dbReference type="Pfam" id="PF05636">
    <property type="entry name" value="HIGH_NTase1"/>
    <property type="match status" value="1"/>
</dbReference>
<dbReference type="PANTHER" id="PTHR37825">
    <property type="entry name" value="TRNA(MET) CYTIDINE ACETATE LIGASE"/>
    <property type="match status" value="1"/>
</dbReference>
<dbReference type="GO" id="GO:0003723">
    <property type="term" value="F:RNA binding"/>
    <property type="evidence" value="ECO:0007669"/>
    <property type="project" value="UniProtKB-KW"/>
</dbReference>
<reference evidence="2 3" key="1">
    <citation type="submission" date="2019-12" db="EMBL/GenBank/DDBJ databases">
        <title>Enteriobacteria Tanzani isolates_10434.</title>
        <authorList>
            <person name="Subbiah M."/>
            <person name="Call D."/>
        </authorList>
    </citation>
    <scope>NUCLEOTIDE SEQUENCE [LARGE SCALE GENOMIC DNA]</scope>
    <source>
        <strain evidence="2 3">10434wD1</strain>
    </source>
</reference>
<dbReference type="InterPro" id="IPR008513">
    <property type="entry name" value="tRNA(Met)_cyd_acetate_ligase"/>
</dbReference>
<evidence type="ECO:0000313" key="2">
    <source>
        <dbReference type="EMBL" id="MXI79166.1"/>
    </source>
</evidence>
<dbReference type="AlphaFoldDB" id="A0A6N8R964"/>
<keyword evidence="2" id="KW-0548">Nucleotidyltransferase</keyword>
<proteinExistence type="predicted"/>
<keyword evidence="1" id="KW-0694">RNA-binding</keyword>
<dbReference type="Proteomes" id="UP000436141">
    <property type="component" value="Unassembled WGS sequence"/>
</dbReference>
<keyword evidence="2" id="KW-0808">Transferase</keyword>
<dbReference type="NCBIfam" id="TIGR00125">
    <property type="entry name" value="cyt_tran_rel"/>
    <property type="match status" value="1"/>
</dbReference>
<dbReference type="Gene3D" id="3.40.50.620">
    <property type="entry name" value="HUPs"/>
    <property type="match status" value="1"/>
</dbReference>
<dbReference type="EMBL" id="WUIY01001325">
    <property type="protein sequence ID" value="MXI79166.1"/>
    <property type="molecule type" value="Genomic_DNA"/>
</dbReference>
<dbReference type="InterPro" id="IPR004821">
    <property type="entry name" value="Cyt_trans-like"/>
</dbReference>
<comment type="caution">
    <text evidence="2">The sequence shown here is derived from an EMBL/GenBank/DDBJ whole genome shotgun (WGS) entry which is preliminary data.</text>
</comment>